<dbReference type="GO" id="GO:0016829">
    <property type="term" value="F:lyase activity"/>
    <property type="evidence" value="ECO:0007669"/>
    <property type="project" value="UniProtKB-KW"/>
</dbReference>
<dbReference type="Proteomes" id="UP000799770">
    <property type="component" value="Unassembled WGS sequence"/>
</dbReference>
<dbReference type="Pfam" id="PF08787">
    <property type="entry name" value="Alginate_lyase2"/>
    <property type="match status" value="1"/>
</dbReference>
<sequence length="265" mass="28680">MHLPIYQTLFVATLSFPSGLVAAVPSGSRLSPKCHPGGNFDLSNWNLETSIDNGTGRPLIISAAKLGAGKDGCKNGWHDEGPEHEWFYTDPKDGAMVINAPGYSDEHPCIRTSGSVHCRTEFHEVSPSSWPPNATTNHLHVKLVGLKGSNVVIGQIFQAGTGANKPYAELYYHDSGSVIMGVATCPGGSNDGCNQDMQTIGTAPLGEPFTYDIRFEKNVLKAGLNGKMKTVKTYFMTPGAWFKFGNYNQGTDDASLHIFEMMVQH</sequence>
<feature type="signal peptide" evidence="1">
    <location>
        <begin position="1"/>
        <end position="23"/>
    </location>
</feature>
<dbReference type="AlphaFoldDB" id="A0A6A5YWB8"/>
<keyword evidence="3" id="KW-0456">Lyase</keyword>
<evidence type="ECO:0000256" key="1">
    <source>
        <dbReference type="SAM" id="SignalP"/>
    </source>
</evidence>
<keyword evidence="4" id="KW-1185">Reference proteome</keyword>
<name>A0A6A5YWB8_9PLEO</name>
<accession>A0A6A5YWB8</accession>
<dbReference type="EMBL" id="ML977335">
    <property type="protein sequence ID" value="KAF2111246.1"/>
    <property type="molecule type" value="Genomic_DNA"/>
</dbReference>
<proteinExistence type="predicted"/>
<dbReference type="OrthoDB" id="77013at2759"/>
<evidence type="ECO:0000313" key="3">
    <source>
        <dbReference type="EMBL" id="KAF2111246.1"/>
    </source>
</evidence>
<feature type="domain" description="Alginate lyase 2" evidence="2">
    <location>
        <begin position="40"/>
        <end position="254"/>
    </location>
</feature>
<dbReference type="SUPFAM" id="SSF49899">
    <property type="entry name" value="Concanavalin A-like lectins/glucanases"/>
    <property type="match status" value="1"/>
</dbReference>
<dbReference type="InterPro" id="IPR014895">
    <property type="entry name" value="Alginate_lyase_2"/>
</dbReference>
<protein>
    <submittedName>
        <fullName evidence="3">Alginate lyase 2</fullName>
    </submittedName>
</protein>
<keyword evidence="1" id="KW-0732">Signal</keyword>
<gene>
    <name evidence="3" type="ORF">BDV96DRAFT_634979</name>
</gene>
<organism evidence="3 4">
    <name type="scientific">Lophiotrema nucula</name>
    <dbReference type="NCBI Taxonomy" id="690887"/>
    <lineage>
        <taxon>Eukaryota</taxon>
        <taxon>Fungi</taxon>
        <taxon>Dikarya</taxon>
        <taxon>Ascomycota</taxon>
        <taxon>Pezizomycotina</taxon>
        <taxon>Dothideomycetes</taxon>
        <taxon>Pleosporomycetidae</taxon>
        <taxon>Pleosporales</taxon>
        <taxon>Lophiotremataceae</taxon>
        <taxon>Lophiotrema</taxon>
    </lineage>
</organism>
<evidence type="ECO:0000259" key="2">
    <source>
        <dbReference type="Pfam" id="PF08787"/>
    </source>
</evidence>
<feature type="chain" id="PRO_5025414370" evidence="1">
    <location>
        <begin position="24"/>
        <end position="265"/>
    </location>
</feature>
<reference evidence="3" key="1">
    <citation type="journal article" date="2020" name="Stud. Mycol.">
        <title>101 Dothideomycetes genomes: a test case for predicting lifestyles and emergence of pathogens.</title>
        <authorList>
            <person name="Haridas S."/>
            <person name="Albert R."/>
            <person name="Binder M."/>
            <person name="Bloem J."/>
            <person name="Labutti K."/>
            <person name="Salamov A."/>
            <person name="Andreopoulos B."/>
            <person name="Baker S."/>
            <person name="Barry K."/>
            <person name="Bills G."/>
            <person name="Bluhm B."/>
            <person name="Cannon C."/>
            <person name="Castanera R."/>
            <person name="Culley D."/>
            <person name="Daum C."/>
            <person name="Ezra D."/>
            <person name="Gonzalez J."/>
            <person name="Henrissat B."/>
            <person name="Kuo A."/>
            <person name="Liang C."/>
            <person name="Lipzen A."/>
            <person name="Lutzoni F."/>
            <person name="Magnuson J."/>
            <person name="Mondo S."/>
            <person name="Nolan M."/>
            <person name="Ohm R."/>
            <person name="Pangilinan J."/>
            <person name="Park H.-J."/>
            <person name="Ramirez L."/>
            <person name="Alfaro M."/>
            <person name="Sun H."/>
            <person name="Tritt A."/>
            <person name="Yoshinaga Y."/>
            <person name="Zwiers L.-H."/>
            <person name="Turgeon B."/>
            <person name="Goodwin S."/>
            <person name="Spatafora J."/>
            <person name="Crous P."/>
            <person name="Grigoriev I."/>
        </authorList>
    </citation>
    <scope>NUCLEOTIDE SEQUENCE</scope>
    <source>
        <strain evidence="3">CBS 627.86</strain>
    </source>
</reference>
<dbReference type="Gene3D" id="2.60.120.200">
    <property type="match status" value="1"/>
</dbReference>
<evidence type="ECO:0000313" key="4">
    <source>
        <dbReference type="Proteomes" id="UP000799770"/>
    </source>
</evidence>
<dbReference type="InterPro" id="IPR013320">
    <property type="entry name" value="ConA-like_dom_sf"/>
</dbReference>